<dbReference type="EMBL" id="PFWY01000023">
    <property type="protein sequence ID" value="PJA41320.1"/>
    <property type="molecule type" value="Genomic_DNA"/>
</dbReference>
<name>A0A2M7X5B1_UNCKA</name>
<gene>
    <name evidence="1" type="ORF">CO178_00470</name>
</gene>
<reference evidence="2" key="1">
    <citation type="submission" date="2017-09" db="EMBL/GenBank/DDBJ databases">
        <title>Depth-based differentiation of microbial function through sediment-hosted aquifers and enrichment of novel symbionts in the deep terrestrial subsurface.</title>
        <authorList>
            <person name="Probst A.J."/>
            <person name="Ladd B."/>
            <person name="Jarett J.K."/>
            <person name="Geller-Mcgrath D.E."/>
            <person name="Sieber C.M.K."/>
            <person name="Emerson J.B."/>
            <person name="Anantharaman K."/>
            <person name="Thomas B.C."/>
            <person name="Malmstrom R."/>
            <person name="Stieglmeier M."/>
            <person name="Klingl A."/>
            <person name="Woyke T."/>
            <person name="Ryan C.M."/>
            <person name="Banfield J.F."/>
        </authorList>
    </citation>
    <scope>NUCLEOTIDE SEQUENCE [LARGE SCALE GENOMIC DNA]</scope>
</reference>
<accession>A0A2M7X5B1</accession>
<sequence>MNKKIQATTQEHLDIADIKDNVIILTNGGAALILETTAINFDLLSIQEQDAAIAAYSALLNSLSFPIQVTIRSKRMDISDYLEKVKAMEAKQPNQKIKDQLKKYRSFIQDELVTKEDVLDKNFYVTIPYKTFDLSSATNPFSFIDKIIGTRSSSKQRVNVDKILQEATADLEPKRNFIIKEFARIGIKARQLDTAELIKLFYEIYNSETAQTQKLRGGVTEYTAALVEPKIAGN</sequence>
<protein>
    <submittedName>
        <fullName evidence="1">Uncharacterized protein</fullName>
    </submittedName>
</protein>
<comment type="caution">
    <text evidence="1">The sequence shown here is derived from an EMBL/GenBank/DDBJ whole genome shotgun (WGS) entry which is preliminary data.</text>
</comment>
<evidence type="ECO:0000313" key="2">
    <source>
        <dbReference type="Proteomes" id="UP000230683"/>
    </source>
</evidence>
<proteinExistence type="predicted"/>
<organism evidence="1 2">
    <name type="scientific">candidate division WWE3 bacterium CG_4_9_14_3_um_filter_34_6</name>
    <dbReference type="NCBI Taxonomy" id="1975079"/>
    <lineage>
        <taxon>Bacteria</taxon>
        <taxon>Katanobacteria</taxon>
    </lineage>
</organism>
<evidence type="ECO:0000313" key="1">
    <source>
        <dbReference type="EMBL" id="PJA41320.1"/>
    </source>
</evidence>
<dbReference type="Proteomes" id="UP000230683">
    <property type="component" value="Unassembled WGS sequence"/>
</dbReference>
<dbReference type="AlphaFoldDB" id="A0A2M7X5B1"/>